<gene>
    <name evidence="2" type="ORF">IAB00_07095</name>
</gene>
<evidence type="ECO:0000313" key="2">
    <source>
        <dbReference type="EMBL" id="HIU10980.1"/>
    </source>
</evidence>
<dbReference type="EMBL" id="DVMH01000035">
    <property type="protein sequence ID" value="HIU10980.1"/>
    <property type="molecule type" value="Genomic_DNA"/>
</dbReference>
<dbReference type="Pfam" id="PF12670">
    <property type="entry name" value="DUF3792"/>
    <property type="match status" value="1"/>
</dbReference>
<proteinExistence type="predicted"/>
<keyword evidence="1" id="KW-0812">Transmembrane</keyword>
<keyword evidence="1" id="KW-0472">Membrane</keyword>
<feature type="transmembrane region" description="Helical" evidence="1">
    <location>
        <begin position="61"/>
        <end position="83"/>
    </location>
</feature>
<protein>
    <submittedName>
        <fullName evidence="2">TIGR04086 family membrane protein</fullName>
    </submittedName>
</protein>
<keyword evidence="1" id="KW-1133">Transmembrane helix</keyword>
<sequence>MKNAARLKEQVLAVGSAAGTAAKSTSRAAALIRGMIAALAVLLAGSLILAAAYVFTDLSSATAHLLQLVLLGLTALFGGFITAKRAGSQGLISGLILAAGLLILMLLWNITLGTGIALDLTLFVKVLILALFGALGGMFGVF</sequence>
<reference evidence="2" key="1">
    <citation type="submission" date="2020-10" db="EMBL/GenBank/DDBJ databases">
        <authorList>
            <person name="Gilroy R."/>
        </authorList>
    </citation>
    <scope>NUCLEOTIDE SEQUENCE</scope>
    <source>
        <strain evidence="2">2830</strain>
    </source>
</reference>
<accession>A0A9D1KZU4</accession>
<feature type="transmembrane region" description="Helical" evidence="1">
    <location>
        <begin position="122"/>
        <end position="141"/>
    </location>
</feature>
<dbReference type="Proteomes" id="UP000824124">
    <property type="component" value="Unassembled WGS sequence"/>
</dbReference>
<reference evidence="2" key="2">
    <citation type="journal article" date="2021" name="PeerJ">
        <title>Extensive microbial diversity within the chicken gut microbiome revealed by metagenomics and culture.</title>
        <authorList>
            <person name="Gilroy R."/>
            <person name="Ravi A."/>
            <person name="Getino M."/>
            <person name="Pursley I."/>
            <person name="Horton D.L."/>
            <person name="Alikhan N.F."/>
            <person name="Baker D."/>
            <person name="Gharbi K."/>
            <person name="Hall N."/>
            <person name="Watson M."/>
            <person name="Adriaenssens E.M."/>
            <person name="Foster-Nyarko E."/>
            <person name="Jarju S."/>
            <person name="Secka A."/>
            <person name="Antonio M."/>
            <person name="Oren A."/>
            <person name="Chaudhuri R.R."/>
            <person name="La Ragione R."/>
            <person name="Hildebrand F."/>
            <person name="Pallen M.J."/>
        </authorList>
    </citation>
    <scope>NUCLEOTIDE SEQUENCE</scope>
    <source>
        <strain evidence="2">2830</strain>
    </source>
</reference>
<feature type="transmembrane region" description="Helical" evidence="1">
    <location>
        <begin position="30"/>
        <end position="55"/>
    </location>
</feature>
<dbReference type="NCBIfam" id="TIGR04086">
    <property type="entry name" value="TIGR04086_membr"/>
    <property type="match status" value="1"/>
</dbReference>
<dbReference type="AlphaFoldDB" id="A0A9D1KZU4"/>
<dbReference type="InterPro" id="IPR023804">
    <property type="entry name" value="DUF3792_TM"/>
</dbReference>
<name>A0A9D1KZU4_9FIRM</name>
<evidence type="ECO:0000256" key="1">
    <source>
        <dbReference type="SAM" id="Phobius"/>
    </source>
</evidence>
<comment type="caution">
    <text evidence="2">The sequence shown here is derived from an EMBL/GenBank/DDBJ whole genome shotgun (WGS) entry which is preliminary data.</text>
</comment>
<evidence type="ECO:0000313" key="3">
    <source>
        <dbReference type="Proteomes" id="UP000824124"/>
    </source>
</evidence>
<organism evidence="2 3">
    <name type="scientific">Candidatus Avidehalobacter gallistercoris</name>
    <dbReference type="NCBI Taxonomy" id="2840694"/>
    <lineage>
        <taxon>Bacteria</taxon>
        <taxon>Bacillati</taxon>
        <taxon>Bacillota</taxon>
        <taxon>Clostridia</taxon>
        <taxon>Eubacteriales</taxon>
        <taxon>Peptococcaceae</taxon>
        <taxon>Peptococcaceae incertae sedis</taxon>
        <taxon>Candidatus Avidehalobacter</taxon>
    </lineage>
</organism>
<feature type="transmembrane region" description="Helical" evidence="1">
    <location>
        <begin position="90"/>
        <end position="110"/>
    </location>
</feature>